<keyword evidence="3" id="KW-1185">Reference proteome</keyword>
<feature type="transmembrane region" description="Helical" evidence="1">
    <location>
        <begin position="432"/>
        <end position="457"/>
    </location>
</feature>
<feature type="transmembrane region" description="Helical" evidence="1">
    <location>
        <begin position="73"/>
        <end position="95"/>
    </location>
</feature>
<feature type="transmembrane region" description="Helical" evidence="1">
    <location>
        <begin position="349"/>
        <end position="367"/>
    </location>
</feature>
<dbReference type="EMBL" id="CP032624">
    <property type="protein sequence ID" value="AYG03658.1"/>
    <property type="molecule type" value="Genomic_DNA"/>
</dbReference>
<feature type="transmembrane region" description="Helical" evidence="1">
    <location>
        <begin position="241"/>
        <end position="261"/>
    </location>
</feature>
<proteinExistence type="predicted"/>
<keyword evidence="1" id="KW-0472">Membrane</keyword>
<gene>
    <name evidence="2" type="ORF">D7I44_09000</name>
</gene>
<accession>A0A387BLY6</accession>
<reference evidence="2 3" key="1">
    <citation type="submission" date="2018-09" db="EMBL/GenBank/DDBJ databases">
        <title>Genome sequencing of strain 2DFW10M-5.</title>
        <authorList>
            <person name="Heo J."/>
            <person name="Kim S.-J."/>
            <person name="Kwon S.-W."/>
        </authorList>
    </citation>
    <scope>NUCLEOTIDE SEQUENCE [LARGE SCALE GENOMIC DNA]</scope>
    <source>
        <strain evidence="2 3">2DFW10M-5</strain>
    </source>
</reference>
<feature type="transmembrane region" description="Helical" evidence="1">
    <location>
        <begin position="508"/>
        <end position="529"/>
    </location>
</feature>
<feature type="transmembrane region" description="Helical" evidence="1">
    <location>
        <begin position="300"/>
        <end position="322"/>
    </location>
</feature>
<dbReference type="Proteomes" id="UP000275069">
    <property type="component" value="Chromosome"/>
</dbReference>
<dbReference type="KEGG" id="gry:D7I44_09000"/>
<dbReference type="RefSeq" id="WP_120789191.1">
    <property type="nucleotide sequence ID" value="NZ_CP032624.1"/>
</dbReference>
<organism evidence="2 3">
    <name type="scientific">Gryllotalpicola protaetiae</name>
    <dbReference type="NCBI Taxonomy" id="2419771"/>
    <lineage>
        <taxon>Bacteria</taxon>
        <taxon>Bacillati</taxon>
        <taxon>Actinomycetota</taxon>
        <taxon>Actinomycetes</taxon>
        <taxon>Micrococcales</taxon>
        <taxon>Microbacteriaceae</taxon>
        <taxon>Gryllotalpicola</taxon>
    </lineage>
</organism>
<feature type="transmembrane region" description="Helical" evidence="1">
    <location>
        <begin position="122"/>
        <end position="147"/>
    </location>
</feature>
<feature type="transmembrane region" description="Helical" evidence="1">
    <location>
        <begin position="17"/>
        <end position="36"/>
    </location>
</feature>
<dbReference type="OrthoDB" id="2014935at2"/>
<evidence type="ECO:0000313" key="2">
    <source>
        <dbReference type="EMBL" id="AYG03658.1"/>
    </source>
</evidence>
<feature type="transmembrane region" description="Helical" evidence="1">
    <location>
        <begin position="464"/>
        <end position="488"/>
    </location>
</feature>
<protein>
    <submittedName>
        <fullName evidence="2">Polyketide antibiotic transporter</fullName>
    </submittedName>
</protein>
<evidence type="ECO:0000256" key="1">
    <source>
        <dbReference type="SAM" id="Phobius"/>
    </source>
</evidence>
<dbReference type="AlphaFoldDB" id="A0A387BLY6"/>
<name>A0A387BLY6_9MICO</name>
<sequence length="537" mass="55198">MFGTLLRFRLRRDRTQLIVWAVVHFLLAYMVASAVHTTYGTIAERTATVKVLMVTPAILLFRGTPQGTSAGDFMALLGLTFIALLVAFQSTFLVVRHSRAEEATGQTETIASTAAGRMTPSFAVIALGVVANAIATAALAVGCLAGGLPAAGSWLFGAGCGMVGLSFVGVAFLLAQLFPAGRAANGWAATIALIAYVARGIGDAAGTPHFDTLTLTPAWPIWASPIGWAQRARPWADDSRWWPLLLGVATFAVLTAIALVVQDRRDVGEGVFAERKGRAGASAWLGGTLGLALRLQRGVLVGWIASVVAGALLLGGLSGVMVDQLRTADSNVTGVLTEIGGGSGSMLRAFANIGAIFSGLLASAICVQGAMRLRQEESAGGADDVLSTAAGRARWMLSFIVVAAVGAVIALVLGGLVAGAVAGSAGGGFATWFWAIVWETPAVLVFLGVVALVFAALPVATVAVGWTIFALGAILGLFGPLFGLPQWARDLAPFAHTPAIALPHPDFAGGWVMAALAIVLGVASVYLFGLRDTKPGA</sequence>
<keyword evidence="1" id="KW-0812">Transmembrane</keyword>
<feature type="transmembrane region" description="Helical" evidence="1">
    <location>
        <begin position="395"/>
        <end position="420"/>
    </location>
</feature>
<keyword evidence="1" id="KW-1133">Transmembrane helix</keyword>
<feature type="transmembrane region" description="Helical" evidence="1">
    <location>
        <begin position="154"/>
        <end position="178"/>
    </location>
</feature>
<evidence type="ECO:0000313" key="3">
    <source>
        <dbReference type="Proteomes" id="UP000275069"/>
    </source>
</evidence>